<dbReference type="Proteomes" id="UP000229044">
    <property type="component" value="Unassembled WGS sequence"/>
</dbReference>
<accession>A0A2G1VKM7</accession>
<comment type="caution">
    <text evidence="2">The sequence shown here is derived from an EMBL/GenBank/DDBJ whole genome shotgun (WGS) entry which is preliminary data.</text>
</comment>
<feature type="signal peptide" evidence="1">
    <location>
        <begin position="1"/>
        <end position="28"/>
    </location>
</feature>
<dbReference type="AlphaFoldDB" id="A0A2G1VKM7"/>
<dbReference type="EMBL" id="NTFI01000001">
    <property type="protein sequence ID" value="PHQ27326.1"/>
    <property type="molecule type" value="Genomic_DNA"/>
</dbReference>
<evidence type="ECO:0000313" key="2">
    <source>
        <dbReference type="EMBL" id="PHQ27326.1"/>
    </source>
</evidence>
<organism evidence="2 3">
    <name type="scientific">Marinobacter guineae</name>
    <dbReference type="NCBI Taxonomy" id="432303"/>
    <lineage>
        <taxon>Bacteria</taxon>
        <taxon>Pseudomonadati</taxon>
        <taxon>Pseudomonadota</taxon>
        <taxon>Gammaproteobacteria</taxon>
        <taxon>Pseudomonadales</taxon>
        <taxon>Marinobacteraceae</taxon>
        <taxon>Marinobacter</taxon>
    </lineage>
</organism>
<feature type="chain" id="PRO_5013847752" description="Solute-binding protein family 3/N-terminal domain-containing protein" evidence="1">
    <location>
        <begin position="29"/>
        <end position="422"/>
    </location>
</feature>
<dbReference type="SUPFAM" id="SSF53850">
    <property type="entry name" value="Periplasmic binding protein-like II"/>
    <property type="match status" value="1"/>
</dbReference>
<dbReference type="OrthoDB" id="195732at2"/>
<name>A0A2G1VKM7_9GAMM</name>
<reference evidence="2 3" key="1">
    <citation type="submission" date="2017-09" db="EMBL/GenBank/DDBJ databases">
        <title>The draft genome sequences of Marinobacter guineae M3B.</title>
        <authorList>
            <person name="Cao J."/>
        </authorList>
    </citation>
    <scope>NUCLEOTIDE SEQUENCE [LARGE SCALE GENOMIC DNA]</scope>
    <source>
        <strain evidence="2 3">M3B</strain>
    </source>
</reference>
<sequence>MEVALSMNLRLALGLSLATILASSVCQAQAPTLNLYTFDSPPYQVAGPGTDETGKVSGETTETVICAATRAGWQTRIRIAPQNRALHSLKRSIVSGYFAIDASTELDTIARRSDPVALEKWYFFTTEEGKFNGNARIGVVDGSNEEAWLETNGYTIFMSVASPSQLLALLRRGRIGAALMDERVMIDLQEENQAEGPDIKAHFVRYAPLHLYLTEAFVARYPQFLPEFNRILPTCMEGQLALSGPEEFRIRALADRLIRELHGTLNIGQTVEAAPRHQNFTDVMTQDSVWQVLAPDTPTALASYILQLPGSRALHGWRVAQDGLVSEAMIINDMGTLAAMSGLTTDYWQGDEPKYQEVVRNTRRGLMGLDALYISPIRFDASTSQFQVTVSAPVEPIEEGVPKAIIALGLNAEEALRSQDIP</sequence>
<dbReference type="RefSeq" id="WP_099617393.1">
    <property type="nucleotide sequence ID" value="NZ_KZ319339.1"/>
</dbReference>
<evidence type="ECO:0008006" key="4">
    <source>
        <dbReference type="Google" id="ProtNLM"/>
    </source>
</evidence>
<protein>
    <recommendedName>
        <fullName evidence="4">Solute-binding protein family 3/N-terminal domain-containing protein</fullName>
    </recommendedName>
</protein>
<evidence type="ECO:0000256" key="1">
    <source>
        <dbReference type="SAM" id="SignalP"/>
    </source>
</evidence>
<gene>
    <name evidence="2" type="ORF">CLH62_07080</name>
</gene>
<proteinExistence type="predicted"/>
<dbReference type="Gene3D" id="3.40.190.10">
    <property type="entry name" value="Periplasmic binding protein-like II"/>
    <property type="match status" value="2"/>
</dbReference>
<keyword evidence="3" id="KW-1185">Reference proteome</keyword>
<evidence type="ECO:0000313" key="3">
    <source>
        <dbReference type="Proteomes" id="UP000229044"/>
    </source>
</evidence>
<keyword evidence="1" id="KW-0732">Signal</keyword>